<feature type="region of interest" description="Disordered" evidence="1">
    <location>
        <begin position="229"/>
        <end position="262"/>
    </location>
</feature>
<dbReference type="RefSeq" id="XP_067062742.1">
    <property type="nucleotide sequence ID" value="XM_067206533.1"/>
</dbReference>
<feature type="region of interest" description="Disordered" evidence="1">
    <location>
        <begin position="330"/>
        <end position="353"/>
    </location>
</feature>
<organism evidence="2 3">
    <name type="scientific">Leishmania orientalis</name>
    <dbReference type="NCBI Taxonomy" id="2249476"/>
    <lineage>
        <taxon>Eukaryota</taxon>
        <taxon>Discoba</taxon>
        <taxon>Euglenozoa</taxon>
        <taxon>Kinetoplastea</taxon>
        <taxon>Metakinetoplastina</taxon>
        <taxon>Trypanosomatida</taxon>
        <taxon>Trypanosomatidae</taxon>
        <taxon>Leishmaniinae</taxon>
        <taxon>Leishmania</taxon>
    </lineage>
</organism>
<accession>A0A836GLH6</accession>
<evidence type="ECO:0000256" key="1">
    <source>
        <dbReference type="SAM" id="MobiDB-lite"/>
    </source>
</evidence>
<dbReference type="EMBL" id="JAFHLR010000025">
    <property type="protein sequence ID" value="KAG5477331.1"/>
    <property type="molecule type" value="Genomic_DNA"/>
</dbReference>
<dbReference type="Proteomes" id="UP000674143">
    <property type="component" value="Chromosome 25"/>
</dbReference>
<evidence type="ECO:0000313" key="3">
    <source>
        <dbReference type="Proteomes" id="UP000674143"/>
    </source>
</evidence>
<gene>
    <name evidence="2" type="ORF">LSCM4_04549</name>
</gene>
<keyword evidence="3" id="KW-1185">Reference proteome</keyword>
<dbReference type="SMR" id="A0A836GLH6"/>
<comment type="caution">
    <text evidence="2">The sequence shown here is derived from an EMBL/GenBank/DDBJ whole genome shotgun (WGS) entry which is preliminary data.</text>
</comment>
<protein>
    <submittedName>
        <fullName evidence="2">Uncharacterized protein</fullName>
    </submittedName>
</protein>
<sequence length="494" mass="53136">MRCLAHRRGSAQSLLRNAPPLRSRSPSPITSCSRLHPVCANLFVLPLLPRQLRGSGALSTRKAGVRCIGKEAYGCIHVDAEAYAISAHLSHVLPSLSSFLTEFLLRQSRKAAIVSTGTYIHERGVAATETPCTLPPIKIIAFAGHSQLIMTATASNGAQAVAALKLQRERSTTYQQWMSLFHRALIGDITATELQRNIKGIILPEFQRISTQLRMLQKSLLGTAAEVEHAKNGHLSPQSTTKVAAGFSDRKQQASSAPPSSSDAKATALAMWIARLQDLESEHYTVTVSLANRLVEHCTPNMRVAPDSDSAAVATTGIQKRTSESADIRSLFKPDSSDDDEQYELVPPDPSAAAAAAAPEAAPAAPTLRVHDVERCTLARLIPQRYHAHLNFVACRGAADDLDDSSDHSASESDDVDNTEKTKAYAVAELVALPAKGARRDGAPTIAHYAPRAVACRCANWSSAVAAIIRRQELLRAAIEDLCEELQGEISDDG</sequence>
<dbReference type="GeneID" id="92360467"/>
<name>A0A836GLH6_9TRYP</name>
<proteinExistence type="predicted"/>
<evidence type="ECO:0000313" key="2">
    <source>
        <dbReference type="EMBL" id="KAG5477331.1"/>
    </source>
</evidence>
<dbReference type="AlphaFoldDB" id="A0A836GLH6"/>
<reference evidence="2 3" key="1">
    <citation type="submission" date="2021-02" db="EMBL/GenBank/DDBJ databases">
        <title>Leishmania (Mundinia) orientalis Genome sequencing and assembly.</title>
        <authorList>
            <person name="Almutairi H."/>
            <person name="Gatherer D."/>
        </authorList>
    </citation>
    <scope>NUCLEOTIDE SEQUENCE [LARGE SCALE GENOMIC DNA]</scope>
    <source>
        <strain evidence="2">LSCM4</strain>
    </source>
</reference>
<dbReference type="KEGG" id="loi:92360467"/>